<comment type="caution">
    <text evidence="3">The sequence shown here is derived from an EMBL/GenBank/DDBJ whole genome shotgun (WGS) entry which is preliminary data.</text>
</comment>
<evidence type="ECO:0000256" key="1">
    <source>
        <dbReference type="ARBA" id="ARBA00009981"/>
    </source>
</evidence>
<gene>
    <name evidence="3" type="ORF">F900_03429</name>
</gene>
<dbReference type="Pfam" id="PF02604">
    <property type="entry name" value="PhdYeFM_antitox"/>
    <property type="match status" value="1"/>
</dbReference>
<evidence type="ECO:0000313" key="3">
    <source>
        <dbReference type="EMBL" id="ENW97962.1"/>
    </source>
</evidence>
<proteinExistence type="inferred from homology"/>
<organism evidence="3 4">
    <name type="scientific">Acinetobacter modestus</name>
    <dbReference type="NCBI Taxonomy" id="1776740"/>
    <lineage>
        <taxon>Bacteria</taxon>
        <taxon>Pseudomonadati</taxon>
        <taxon>Pseudomonadota</taxon>
        <taxon>Gammaproteobacteria</taxon>
        <taxon>Moraxellales</taxon>
        <taxon>Moraxellaceae</taxon>
        <taxon>Acinetobacter</taxon>
    </lineage>
</organism>
<protein>
    <recommendedName>
        <fullName evidence="2">Antitoxin</fullName>
    </recommendedName>
</protein>
<dbReference type="Proteomes" id="UP000013248">
    <property type="component" value="Unassembled WGS sequence"/>
</dbReference>
<comment type="function">
    <text evidence="2">Antitoxin component of a type II toxin-antitoxin (TA) system.</text>
</comment>
<name>N9LNU3_9GAMM</name>
<dbReference type="eggNOG" id="COG2161">
    <property type="taxonomic scope" value="Bacteria"/>
</dbReference>
<evidence type="ECO:0000313" key="4">
    <source>
        <dbReference type="Proteomes" id="UP000013248"/>
    </source>
</evidence>
<comment type="similarity">
    <text evidence="1 2">Belongs to the phD/YefM antitoxin family.</text>
</comment>
<dbReference type="HOGENOM" id="CLU_155837_1_1_6"/>
<dbReference type="EMBL" id="APRP01000034">
    <property type="protein sequence ID" value="ENW97962.1"/>
    <property type="molecule type" value="Genomic_DNA"/>
</dbReference>
<dbReference type="SUPFAM" id="SSF143120">
    <property type="entry name" value="YefM-like"/>
    <property type="match status" value="1"/>
</dbReference>
<accession>N9LNU3</accession>
<dbReference type="InterPro" id="IPR036165">
    <property type="entry name" value="YefM-like_sf"/>
</dbReference>
<reference evidence="3 4" key="1">
    <citation type="submission" date="2013-02" db="EMBL/GenBank/DDBJ databases">
        <title>The Genome Sequence of Acinetobacter sp. ANC 3862.</title>
        <authorList>
            <consortium name="The Broad Institute Genome Sequencing Platform"/>
            <consortium name="The Broad Institute Genome Sequencing Center for Infectious Disease"/>
            <person name="Cerqueira G."/>
            <person name="Feldgarden M."/>
            <person name="Courvalin P."/>
            <person name="Perichon B."/>
            <person name="Grillot-Courvalin C."/>
            <person name="Clermont D."/>
            <person name="Rocha E."/>
            <person name="Yoon E.-J."/>
            <person name="Nemec A."/>
            <person name="Walker B."/>
            <person name="Young S.K."/>
            <person name="Zeng Q."/>
            <person name="Gargeya S."/>
            <person name="Fitzgerald M."/>
            <person name="Haas B."/>
            <person name="Abouelleil A."/>
            <person name="Alvarado L."/>
            <person name="Arachchi H.M."/>
            <person name="Berlin A.M."/>
            <person name="Chapman S.B."/>
            <person name="Dewar J."/>
            <person name="Goldberg J."/>
            <person name="Griggs A."/>
            <person name="Gujja S."/>
            <person name="Hansen M."/>
            <person name="Howarth C."/>
            <person name="Imamovic A."/>
            <person name="Larimer J."/>
            <person name="McCowan C."/>
            <person name="Murphy C."/>
            <person name="Neiman D."/>
            <person name="Pearson M."/>
            <person name="Priest M."/>
            <person name="Roberts A."/>
            <person name="Saif S."/>
            <person name="Shea T."/>
            <person name="Sisk P."/>
            <person name="Sykes S."/>
            <person name="Wortman J."/>
            <person name="Nusbaum C."/>
            <person name="Birren B."/>
        </authorList>
    </citation>
    <scope>NUCLEOTIDE SEQUENCE [LARGE SCALE GENOMIC DNA]</scope>
    <source>
        <strain evidence="3 4">ANC 3862</strain>
    </source>
</reference>
<evidence type="ECO:0000256" key="2">
    <source>
        <dbReference type="RuleBase" id="RU362080"/>
    </source>
</evidence>
<dbReference type="PATRIC" id="fig|1217705.3.peg.3329"/>
<dbReference type="STRING" id="1217705.F900_03429"/>
<dbReference type="RefSeq" id="WP_005219357.1">
    <property type="nucleotide sequence ID" value="NZ_KB850089.1"/>
</dbReference>
<dbReference type="InterPro" id="IPR006442">
    <property type="entry name" value="Antitoxin_Phd/YefM"/>
</dbReference>
<dbReference type="AlphaFoldDB" id="N9LNU3"/>
<dbReference type="Gene3D" id="3.40.1620.10">
    <property type="entry name" value="YefM-like domain"/>
    <property type="match status" value="1"/>
</dbReference>
<sequence>MKIVTYAEADLEAVLCKVAGGKDIVTIQCLDGKNAVLMSESQYNGLMETLYLLSTRANAHHLMQSIEQLQGKKNS</sequence>